<dbReference type="RefSeq" id="WP_146157801.1">
    <property type="nucleotide sequence ID" value="NZ_PVNL01000064.1"/>
</dbReference>
<dbReference type="OrthoDB" id="1492065at2"/>
<evidence type="ECO:0000313" key="1">
    <source>
        <dbReference type="EMBL" id="PRQ06878.1"/>
    </source>
</evidence>
<comment type="caution">
    <text evidence="1">The sequence shown here is derived from an EMBL/GenBank/DDBJ whole genome shotgun (WGS) entry which is preliminary data.</text>
</comment>
<protein>
    <submittedName>
        <fullName evidence="1">Uncharacterized protein</fullName>
    </submittedName>
</protein>
<dbReference type="Proteomes" id="UP000238823">
    <property type="component" value="Unassembled WGS sequence"/>
</dbReference>
<evidence type="ECO:0000313" key="2">
    <source>
        <dbReference type="Proteomes" id="UP000238823"/>
    </source>
</evidence>
<dbReference type="AlphaFoldDB" id="A0A2S9YP74"/>
<accession>A0A2S9YP74</accession>
<reference evidence="1 2" key="1">
    <citation type="submission" date="2018-03" db="EMBL/GenBank/DDBJ databases">
        <title>Draft Genome Sequences of the Obligatory Marine Myxobacteria Enhygromyxa salina SWB007.</title>
        <authorList>
            <person name="Poehlein A."/>
            <person name="Moghaddam J.A."/>
            <person name="Harms H."/>
            <person name="Alanjari M."/>
            <person name="Koenig G.M."/>
            <person name="Daniel R."/>
            <person name="Schaeberle T.F."/>
        </authorList>
    </citation>
    <scope>NUCLEOTIDE SEQUENCE [LARGE SCALE GENOMIC DNA]</scope>
    <source>
        <strain evidence="1 2">SWB007</strain>
    </source>
</reference>
<name>A0A2S9YP74_9BACT</name>
<dbReference type="EMBL" id="PVNL01000064">
    <property type="protein sequence ID" value="PRQ06878.1"/>
    <property type="molecule type" value="Genomic_DNA"/>
</dbReference>
<organism evidence="1 2">
    <name type="scientific">Enhygromyxa salina</name>
    <dbReference type="NCBI Taxonomy" id="215803"/>
    <lineage>
        <taxon>Bacteria</taxon>
        <taxon>Pseudomonadati</taxon>
        <taxon>Myxococcota</taxon>
        <taxon>Polyangia</taxon>
        <taxon>Nannocystales</taxon>
        <taxon>Nannocystaceae</taxon>
        <taxon>Enhygromyxa</taxon>
    </lineage>
</organism>
<proteinExistence type="predicted"/>
<gene>
    <name evidence="1" type="ORF">ENSA7_34160</name>
</gene>
<sequence>MPTITLETLTCIRDGDLWGRAEPYMWNFYFGLGSPPIEDPAVAPGDNLKVATSDPLLYTPASGRHGNLGVTKVGRGQTINIPPPIGKMTIPLKDPKIGSTGGGPTSNWASIGVISMLLEQDWCSNSGVMAGYVAMRMLIESQLKHMINNKMDQPVGRPAFQPLDVQNALSPLMRSGKFPGQVMASVMGAQSLLQNIASFLRPDDVIGMQVFMWDMRQLTPPPAEIEFFGSYSQRGHWEVRGRVSNP</sequence>